<evidence type="ECO:0000313" key="3">
    <source>
        <dbReference type="Proteomes" id="UP001367922"/>
    </source>
</evidence>
<evidence type="ECO:0000256" key="1">
    <source>
        <dbReference type="SAM" id="Phobius"/>
    </source>
</evidence>
<feature type="transmembrane region" description="Helical" evidence="1">
    <location>
        <begin position="6"/>
        <end position="31"/>
    </location>
</feature>
<dbReference type="Proteomes" id="UP001367922">
    <property type="component" value="Unassembled WGS sequence"/>
</dbReference>
<keyword evidence="1" id="KW-0812">Transmembrane</keyword>
<keyword evidence="3" id="KW-1185">Reference proteome</keyword>
<keyword evidence="1" id="KW-1133">Transmembrane helix</keyword>
<dbReference type="EMBL" id="JBAWSV010000001">
    <property type="protein sequence ID" value="MEI4828475.1"/>
    <property type="molecule type" value="Genomic_DNA"/>
</dbReference>
<dbReference type="InterPro" id="IPR025143">
    <property type="entry name" value="DUF4083"/>
</dbReference>
<dbReference type="Pfam" id="PF13314">
    <property type="entry name" value="DUF4083"/>
    <property type="match status" value="1"/>
</dbReference>
<sequence>MVDHFSIINIIFSILFFGLIILFFVSLGAFIRSRLVNQSGQRASLVEIEKKLDKIIGMLEEKEKN</sequence>
<dbReference type="RefSeq" id="WP_336480851.1">
    <property type="nucleotide sequence ID" value="NZ_JBAWSV010000001.1"/>
</dbReference>
<organism evidence="2 3">
    <name type="scientific">Bacillus yunxiaonensis</name>
    <dbReference type="NCBI Taxonomy" id="3127665"/>
    <lineage>
        <taxon>Bacteria</taxon>
        <taxon>Bacillati</taxon>
        <taxon>Bacillota</taxon>
        <taxon>Bacilli</taxon>
        <taxon>Bacillales</taxon>
        <taxon>Bacillaceae</taxon>
        <taxon>Bacillus</taxon>
    </lineage>
</organism>
<comment type="caution">
    <text evidence="2">The sequence shown here is derived from an EMBL/GenBank/DDBJ whole genome shotgun (WGS) entry which is preliminary data.</text>
</comment>
<keyword evidence="1" id="KW-0472">Membrane</keyword>
<accession>A0ABU8FR68</accession>
<gene>
    <name evidence="2" type="ORF">WAX78_03250</name>
</gene>
<reference evidence="2 3" key="1">
    <citation type="submission" date="2024-01" db="EMBL/GenBank/DDBJ databases">
        <title>Seven novel Bacillus-like species.</title>
        <authorList>
            <person name="Liu G."/>
        </authorList>
    </citation>
    <scope>NUCLEOTIDE SEQUENCE [LARGE SCALE GENOMIC DNA]</scope>
    <source>
        <strain evidence="2 3">FJAT-53711</strain>
    </source>
</reference>
<name>A0ABU8FR68_9BACI</name>
<proteinExistence type="predicted"/>
<evidence type="ECO:0000313" key="2">
    <source>
        <dbReference type="EMBL" id="MEI4828475.1"/>
    </source>
</evidence>
<protein>
    <submittedName>
        <fullName evidence="2">DUF4083 family protein</fullName>
    </submittedName>
</protein>